<organism evidence="6 9">
    <name type="scientific">Medicago truncatula</name>
    <name type="common">Barrel medic</name>
    <name type="synonym">Medicago tribuloides</name>
    <dbReference type="NCBI Taxonomy" id="3880"/>
    <lineage>
        <taxon>Eukaryota</taxon>
        <taxon>Viridiplantae</taxon>
        <taxon>Streptophyta</taxon>
        <taxon>Embryophyta</taxon>
        <taxon>Tracheophyta</taxon>
        <taxon>Spermatophyta</taxon>
        <taxon>Magnoliopsida</taxon>
        <taxon>eudicotyledons</taxon>
        <taxon>Gunneridae</taxon>
        <taxon>Pentapetalae</taxon>
        <taxon>rosids</taxon>
        <taxon>fabids</taxon>
        <taxon>Fabales</taxon>
        <taxon>Fabaceae</taxon>
        <taxon>Papilionoideae</taxon>
        <taxon>50 kb inversion clade</taxon>
        <taxon>NPAAA clade</taxon>
        <taxon>Hologalegina</taxon>
        <taxon>IRL clade</taxon>
        <taxon>Trifolieae</taxon>
        <taxon>Medicago</taxon>
    </lineage>
</organism>
<dbReference type="PROSITE" id="PS51375">
    <property type="entry name" value="PPR"/>
    <property type="match status" value="8"/>
</dbReference>
<dbReference type="KEGG" id="mtr:25486258"/>
<sequence>MASLSNIPLFLSFSIPPPSSCNPNFKFKTFSHVNQQHSHNPVTNSSSLSKPKIWVNPNNPKSKPLQNKNNNKPSNSRNHFLLKFVQSLDSCDPTHQQVNAILNAFISDGVSERDAVFILDKMTNPKTAHIVMGCIRDRIEHVRDNGVVLYNVTLKVYRKCNDFDGAQKVFDEMLQRGVKPDNITFTTMINCARMSALPDKAVEWFEKMPGFGCEPDAITCSAMVCAYARTNHVDMALRLYDRAKIEKWPVDVVTFSALIKMFDLNGNYDGCLNMHLEMKGLGVKANVEMYNVLLVAMLRGKRHWQAKTIYQEMKSNGVSPDFTTYSTLLRIYTRAQFGQDAISVYKEMKGKGMNVSIDLYNVLLAMCADVGCNDEALEIFQDIKNSRTCTPDSWTFSALINVYSNTGKVFEAEAMLDEMIKSGFEPNIFVMVSLVQCYGKVKRIDDVVKVFNRFLNLGIVPDDRFCGCLLNVMTQTTNEELGKLIGCLEKANKKLGFVVRYLVEEQDGDGDFKKEASELLNSIDTEAKRPICNCLIDLCVNLNLPDKAHDLLGIGLKHGIYRNIQSRSQTKWSLHLKNLSIGAAMTALHLWINDLSKALESGEKFPPLLGINTGRGKLKNSSKGLGSVLQSHLKELNAPFCEAQNEVGWFLVTKEAAKSWLESRGSTKSVATLDSLVLSAPSMTLTY</sequence>
<feature type="repeat" description="PPR" evidence="3">
    <location>
        <begin position="392"/>
        <end position="426"/>
    </location>
</feature>
<comment type="similarity">
    <text evidence="1">Belongs to the PPR family. P subfamily.</text>
</comment>
<feature type="repeat" description="PPR" evidence="3">
    <location>
        <begin position="286"/>
        <end position="320"/>
    </location>
</feature>
<feature type="region of interest" description="Disordered" evidence="4">
    <location>
        <begin position="36"/>
        <end position="73"/>
    </location>
</feature>
<dbReference type="GO" id="GO:0045727">
    <property type="term" value="P:positive regulation of translation"/>
    <property type="evidence" value="ECO:0000318"/>
    <property type="project" value="GO_Central"/>
</dbReference>
<feature type="repeat" description="PPR" evidence="3">
    <location>
        <begin position="427"/>
        <end position="461"/>
    </location>
</feature>
<dbReference type="FunFam" id="1.25.40.10:FF:000423">
    <property type="entry name" value="Pentatricopeptide repeat-containing protein, chloroplastic"/>
    <property type="match status" value="1"/>
</dbReference>
<dbReference type="InterPro" id="IPR033443">
    <property type="entry name" value="PROP1-like_PPR_dom"/>
</dbReference>
<reference evidence="8" key="3">
    <citation type="submission" date="2015-04" db="UniProtKB">
        <authorList>
            <consortium name="EnsemblPlants"/>
        </authorList>
    </citation>
    <scope>IDENTIFICATION</scope>
    <source>
        <strain evidence="8">cv. Jemalong A17</strain>
    </source>
</reference>
<evidence type="ECO:0000313" key="8">
    <source>
        <dbReference type="EnsemblPlants" id="KEH36981"/>
    </source>
</evidence>
<dbReference type="GO" id="GO:0042134">
    <property type="term" value="F:rRNA primary transcript binding"/>
    <property type="evidence" value="ECO:0000318"/>
    <property type="project" value="GO_Central"/>
</dbReference>
<dbReference type="NCBIfam" id="TIGR00756">
    <property type="entry name" value="PPR"/>
    <property type="match status" value="7"/>
</dbReference>
<accession>A0A072V5R4</accession>
<feature type="domain" description="Smr" evidence="5">
    <location>
        <begin position="574"/>
        <end position="658"/>
    </location>
</feature>
<dbReference type="PANTHER" id="PTHR47447">
    <property type="entry name" value="OS03G0856100 PROTEIN"/>
    <property type="match status" value="1"/>
</dbReference>
<keyword evidence="9" id="KW-1185">Reference proteome</keyword>
<dbReference type="InterPro" id="IPR002625">
    <property type="entry name" value="Smr_dom"/>
</dbReference>
<dbReference type="Proteomes" id="UP000002051">
    <property type="component" value="Chromosome 2"/>
</dbReference>
<dbReference type="SMART" id="SM00463">
    <property type="entry name" value="SMR"/>
    <property type="match status" value="1"/>
</dbReference>
<dbReference type="AlphaFoldDB" id="A0A072V5R4"/>
<dbReference type="FunFam" id="1.25.40.10:FF:000509">
    <property type="entry name" value="Pentatricopeptide repeat-containing protein At4g16390, chloroplastic"/>
    <property type="match status" value="1"/>
</dbReference>
<dbReference type="Gramene" id="rna8431">
    <property type="protein sequence ID" value="RHN72685.1"/>
    <property type="gene ID" value="gene8431"/>
</dbReference>
<feature type="repeat" description="PPR" evidence="3">
    <location>
        <begin position="216"/>
        <end position="250"/>
    </location>
</feature>
<evidence type="ECO:0000313" key="6">
    <source>
        <dbReference type="EMBL" id="KEH36981.1"/>
    </source>
</evidence>
<evidence type="ECO:0000256" key="4">
    <source>
        <dbReference type="SAM" id="MobiDB-lite"/>
    </source>
</evidence>
<reference evidence="10" key="4">
    <citation type="journal article" date="2018" name="Nat. Plants">
        <title>Whole-genome landscape of Medicago truncatula symbiotic genes.</title>
        <authorList>
            <person name="Pecrix Y."/>
            <person name="Staton S.E."/>
            <person name="Sallet E."/>
            <person name="Lelandais-Briere C."/>
            <person name="Moreau S."/>
            <person name="Carrere S."/>
            <person name="Blein T."/>
            <person name="Jardinaud M.F."/>
            <person name="Latrasse D."/>
            <person name="Zouine M."/>
            <person name="Zahm M."/>
            <person name="Kreplak J."/>
            <person name="Mayjonade B."/>
            <person name="Satge C."/>
            <person name="Perez M."/>
            <person name="Cauet S."/>
            <person name="Marande W."/>
            <person name="Chantry-Darmon C."/>
            <person name="Lopez-Roques C."/>
            <person name="Bouchez O."/>
            <person name="Berard A."/>
            <person name="Debelle F."/>
            <person name="Munos S."/>
            <person name="Bendahmane A."/>
            <person name="Berges H."/>
            <person name="Niebel A."/>
            <person name="Buitink J."/>
            <person name="Frugier F."/>
            <person name="Benhamed M."/>
            <person name="Crespi M."/>
            <person name="Gouzy J."/>
            <person name="Gamas P."/>
        </authorList>
    </citation>
    <scope>NUCLEOTIDE SEQUENCE [LARGE SCALE GENOMIC DNA]</scope>
    <source>
        <strain evidence="10">cv. Jemalong A17</strain>
    </source>
</reference>
<protein>
    <submittedName>
        <fullName evidence="6">Pentatricopeptide (PPR) repeat protein</fullName>
    </submittedName>
    <submittedName>
        <fullName evidence="7">Putative Smr domain, tetratricopeptide-like helical domain, pentacotripeptide-repeat region of PROPR</fullName>
    </submittedName>
</protein>
<name>A0A072V5R4_MEDTR</name>
<dbReference type="InterPro" id="IPR002885">
    <property type="entry name" value="PPR_rpt"/>
</dbReference>
<evidence type="ECO:0000313" key="7">
    <source>
        <dbReference type="EMBL" id="RHN72685.1"/>
    </source>
</evidence>
<dbReference type="EMBL" id="PSQE01000002">
    <property type="protein sequence ID" value="RHN72685.1"/>
    <property type="molecule type" value="Genomic_DNA"/>
</dbReference>
<dbReference type="PANTHER" id="PTHR47447:SF18">
    <property type="entry name" value="PENTATRICOPEPTIDE (PPR) REPEAT PROTEIN"/>
    <property type="match status" value="1"/>
</dbReference>
<reference evidence="6 9" key="1">
    <citation type="journal article" date="2011" name="Nature">
        <title>The Medicago genome provides insight into the evolution of rhizobial symbioses.</title>
        <authorList>
            <person name="Young N.D."/>
            <person name="Debelle F."/>
            <person name="Oldroyd G.E."/>
            <person name="Geurts R."/>
            <person name="Cannon S.B."/>
            <person name="Udvardi M.K."/>
            <person name="Benedito V.A."/>
            <person name="Mayer K.F."/>
            <person name="Gouzy J."/>
            <person name="Schoof H."/>
            <person name="Van de Peer Y."/>
            <person name="Proost S."/>
            <person name="Cook D.R."/>
            <person name="Meyers B.C."/>
            <person name="Spannagl M."/>
            <person name="Cheung F."/>
            <person name="De Mita S."/>
            <person name="Krishnakumar V."/>
            <person name="Gundlach H."/>
            <person name="Zhou S."/>
            <person name="Mudge J."/>
            <person name="Bharti A.K."/>
            <person name="Murray J.D."/>
            <person name="Naoumkina M.A."/>
            <person name="Rosen B."/>
            <person name="Silverstein K.A."/>
            <person name="Tang H."/>
            <person name="Rombauts S."/>
            <person name="Zhao P.X."/>
            <person name="Zhou P."/>
            <person name="Barbe V."/>
            <person name="Bardou P."/>
            <person name="Bechner M."/>
            <person name="Bellec A."/>
            <person name="Berger A."/>
            <person name="Berges H."/>
            <person name="Bidwell S."/>
            <person name="Bisseling T."/>
            <person name="Choisne N."/>
            <person name="Couloux A."/>
            <person name="Denny R."/>
            <person name="Deshpande S."/>
            <person name="Dai X."/>
            <person name="Doyle J.J."/>
            <person name="Dudez A.M."/>
            <person name="Farmer A.D."/>
            <person name="Fouteau S."/>
            <person name="Franken C."/>
            <person name="Gibelin C."/>
            <person name="Gish J."/>
            <person name="Goldstein S."/>
            <person name="Gonzalez A.J."/>
            <person name="Green P.J."/>
            <person name="Hallab A."/>
            <person name="Hartog M."/>
            <person name="Hua A."/>
            <person name="Humphray S.J."/>
            <person name="Jeong D.H."/>
            <person name="Jing Y."/>
            <person name="Jocker A."/>
            <person name="Kenton S.M."/>
            <person name="Kim D.J."/>
            <person name="Klee K."/>
            <person name="Lai H."/>
            <person name="Lang C."/>
            <person name="Lin S."/>
            <person name="Macmil S.L."/>
            <person name="Magdelenat G."/>
            <person name="Matthews L."/>
            <person name="McCorrison J."/>
            <person name="Monaghan E.L."/>
            <person name="Mun J.H."/>
            <person name="Najar F.Z."/>
            <person name="Nicholson C."/>
            <person name="Noirot C."/>
            <person name="O'Bleness M."/>
            <person name="Paule C.R."/>
            <person name="Poulain J."/>
            <person name="Prion F."/>
            <person name="Qin B."/>
            <person name="Qu C."/>
            <person name="Retzel E.F."/>
            <person name="Riddle C."/>
            <person name="Sallet E."/>
            <person name="Samain S."/>
            <person name="Samson N."/>
            <person name="Sanders I."/>
            <person name="Saurat O."/>
            <person name="Scarpelli C."/>
            <person name="Schiex T."/>
            <person name="Segurens B."/>
            <person name="Severin A.J."/>
            <person name="Sherrier D.J."/>
            <person name="Shi R."/>
            <person name="Sims S."/>
            <person name="Singer S.R."/>
            <person name="Sinharoy S."/>
            <person name="Sterck L."/>
            <person name="Viollet A."/>
            <person name="Wang B.B."/>
            <person name="Wang K."/>
            <person name="Wang M."/>
            <person name="Wang X."/>
            <person name="Warfsmann J."/>
            <person name="Weissenbach J."/>
            <person name="White D.D."/>
            <person name="White J.D."/>
            <person name="Wiley G.B."/>
            <person name="Wincker P."/>
            <person name="Xing Y."/>
            <person name="Yang L."/>
            <person name="Yao Z."/>
            <person name="Ying F."/>
            <person name="Zhai J."/>
            <person name="Zhou L."/>
            <person name="Zuber A."/>
            <person name="Denarie J."/>
            <person name="Dixon R.A."/>
            <person name="May G.D."/>
            <person name="Schwartz D.C."/>
            <person name="Rogers J."/>
            <person name="Quetier F."/>
            <person name="Town C.D."/>
            <person name="Roe B.A."/>
        </authorList>
    </citation>
    <scope>NUCLEOTIDE SEQUENCE [LARGE SCALE GENOMIC DNA]</scope>
    <source>
        <strain evidence="6">A17</strain>
        <strain evidence="8 9">cv. Jemalong A17</strain>
    </source>
</reference>
<dbReference type="Gene3D" id="1.25.40.10">
    <property type="entry name" value="Tetratricopeptide repeat domain"/>
    <property type="match status" value="3"/>
</dbReference>
<evidence type="ECO:0000256" key="2">
    <source>
        <dbReference type="ARBA" id="ARBA00022737"/>
    </source>
</evidence>
<gene>
    <name evidence="8" type="primary">25486258</name>
    <name evidence="6" type="ordered locus">MTR_2g026645</name>
    <name evidence="7" type="ORF">MtrunA17_Chr2g0290451</name>
</gene>
<dbReference type="Proteomes" id="UP000265566">
    <property type="component" value="Chromosome 2"/>
</dbReference>
<feature type="repeat" description="PPR" evidence="3">
    <location>
        <begin position="251"/>
        <end position="285"/>
    </location>
</feature>
<dbReference type="EnsemblPlants" id="KEH36981">
    <property type="protein sequence ID" value="KEH36981"/>
    <property type="gene ID" value="MTR_2g026645"/>
</dbReference>
<dbReference type="HOGENOM" id="CLU_018319_0_0_1"/>
<feature type="repeat" description="PPR" evidence="3">
    <location>
        <begin position="181"/>
        <end position="215"/>
    </location>
</feature>
<dbReference type="GO" id="GO:0009570">
    <property type="term" value="C:chloroplast stroma"/>
    <property type="evidence" value="ECO:0000318"/>
    <property type="project" value="GO_Central"/>
</dbReference>
<dbReference type="Pfam" id="PF17177">
    <property type="entry name" value="PPR_long"/>
    <property type="match status" value="1"/>
</dbReference>
<keyword evidence="2" id="KW-0677">Repeat</keyword>
<dbReference type="Pfam" id="PF13812">
    <property type="entry name" value="PPR_3"/>
    <property type="match status" value="1"/>
</dbReference>
<evidence type="ECO:0000313" key="10">
    <source>
        <dbReference type="Proteomes" id="UP000265566"/>
    </source>
</evidence>
<dbReference type="EMBL" id="CM001218">
    <property type="protein sequence ID" value="KEH36981.1"/>
    <property type="molecule type" value="Genomic_DNA"/>
</dbReference>
<evidence type="ECO:0000313" key="9">
    <source>
        <dbReference type="Proteomes" id="UP000002051"/>
    </source>
</evidence>
<evidence type="ECO:0000256" key="3">
    <source>
        <dbReference type="PROSITE-ProRule" id="PRU00708"/>
    </source>
</evidence>
<evidence type="ECO:0000256" key="1">
    <source>
        <dbReference type="ARBA" id="ARBA00007626"/>
    </source>
</evidence>
<reference evidence="7" key="5">
    <citation type="journal article" date="2018" name="Nat. Plants">
        <title>Whole-genome landscape of Medicago truncatula symbiotic genes.</title>
        <authorList>
            <person name="Pecrix Y."/>
            <person name="Gamas P."/>
            <person name="Carrere S."/>
        </authorList>
    </citation>
    <scope>NUCLEOTIDE SEQUENCE</scope>
    <source>
        <tissue evidence="7">Leaves</tissue>
    </source>
</reference>
<proteinExistence type="inferred from homology"/>
<feature type="repeat" description="PPR" evidence="3">
    <location>
        <begin position="321"/>
        <end position="355"/>
    </location>
</feature>
<dbReference type="OrthoDB" id="185373at2759"/>
<dbReference type="GO" id="GO:0003729">
    <property type="term" value="F:mRNA binding"/>
    <property type="evidence" value="ECO:0000318"/>
    <property type="project" value="GO_Central"/>
</dbReference>
<dbReference type="InterPro" id="IPR011990">
    <property type="entry name" value="TPR-like_helical_dom_sf"/>
</dbReference>
<dbReference type="GO" id="GO:0009658">
    <property type="term" value="P:chloroplast organization"/>
    <property type="evidence" value="ECO:0007669"/>
    <property type="project" value="UniProtKB-ARBA"/>
</dbReference>
<evidence type="ECO:0000259" key="5">
    <source>
        <dbReference type="PROSITE" id="PS50828"/>
    </source>
</evidence>
<feature type="compositionally biased region" description="Low complexity" evidence="4">
    <location>
        <begin position="56"/>
        <end position="73"/>
    </location>
</feature>
<dbReference type="PROSITE" id="PS50828">
    <property type="entry name" value="SMR"/>
    <property type="match status" value="1"/>
</dbReference>
<feature type="repeat" description="PPR" evidence="3">
    <location>
        <begin position="146"/>
        <end position="180"/>
    </location>
</feature>
<dbReference type="Pfam" id="PF13041">
    <property type="entry name" value="PPR_2"/>
    <property type="match status" value="2"/>
</dbReference>
<reference evidence="6 9" key="2">
    <citation type="journal article" date="2014" name="BMC Genomics">
        <title>An improved genome release (version Mt4.0) for the model legume Medicago truncatula.</title>
        <authorList>
            <person name="Tang H."/>
            <person name="Krishnakumar V."/>
            <person name="Bidwell S."/>
            <person name="Rosen B."/>
            <person name="Chan A."/>
            <person name="Zhou S."/>
            <person name="Gentzbittel L."/>
            <person name="Childs K.L."/>
            <person name="Yandell M."/>
            <person name="Gundlach H."/>
            <person name="Mayer K.F."/>
            <person name="Schwartz D.C."/>
            <person name="Town C.D."/>
        </authorList>
    </citation>
    <scope>GENOME REANNOTATION</scope>
    <source>
        <strain evidence="6">A17</strain>
        <strain evidence="8 9">cv. Jemalong A17</strain>
    </source>
</reference>
<feature type="compositionally biased region" description="Polar residues" evidence="4">
    <location>
        <begin position="36"/>
        <end position="49"/>
    </location>
</feature>